<feature type="region of interest" description="Disordered" evidence="1">
    <location>
        <begin position="12"/>
        <end position="31"/>
    </location>
</feature>
<comment type="caution">
    <text evidence="2">The sequence shown here is derived from an EMBL/GenBank/DDBJ whole genome shotgun (WGS) entry which is preliminary data.</text>
</comment>
<keyword evidence="3" id="KW-1185">Reference proteome</keyword>
<reference evidence="2" key="2">
    <citation type="submission" date="2020-11" db="EMBL/GenBank/DDBJ databases">
        <authorList>
            <person name="McCartney M.A."/>
            <person name="Auch B."/>
            <person name="Kono T."/>
            <person name="Mallez S."/>
            <person name="Becker A."/>
            <person name="Gohl D.M."/>
            <person name="Silverstein K.A.T."/>
            <person name="Koren S."/>
            <person name="Bechman K.B."/>
            <person name="Herman A."/>
            <person name="Abrahante J.E."/>
            <person name="Garbe J."/>
        </authorList>
    </citation>
    <scope>NUCLEOTIDE SEQUENCE</scope>
    <source>
        <strain evidence="2">Duluth1</strain>
        <tissue evidence="2">Whole animal</tissue>
    </source>
</reference>
<dbReference type="AlphaFoldDB" id="A0A9D4LJJ3"/>
<feature type="compositionally biased region" description="Polar residues" evidence="1">
    <location>
        <begin position="13"/>
        <end position="28"/>
    </location>
</feature>
<reference evidence="2" key="1">
    <citation type="journal article" date="2019" name="bioRxiv">
        <title>The Genome of the Zebra Mussel, Dreissena polymorpha: A Resource for Invasive Species Research.</title>
        <authorList>
            <person name="McCartney M.A."/>
            <person name="Auch B."/>
            <person name="Kono T."/>
            <person name="Mallez S."/>
            <person name="Zhang Y."/>
            <person name="Obille A."/>
            <person name="Becker A."/>
            <person name="Abrahante J.E."/>
            <person name="Garbe J."/>
            <person name="Badalamenti J.P."/>
            <person name="Herman A."/>
            <person name="Mangelson H."/>
            <person name="Liachko I."/>
            <person name="Sullivan S."/>
            <person name="Sone E.D."/>
            <person name="Koren S."/>
            <person name="Silverstein K.A.T."/>
            <person name="Beckman K.B."/>
            <person name="Gohl D.M."/>
        </authorList>
    </citation>
    <scope>NUCLEOTIDE SEQUENCE</scope>
    <source>
        <strain evidence="2">Duluth1</strain>
        <tissue evidence="2">Whole animal</tissue>
    </source>
</reference>
<accession>A0A9D4LJJ3</accession>
<gene>
    <name evidence="2" type="ORF">DPMN_102731</name>
</gene>
<proteinExistence type="predicted"/>
<evidence type="ECO:0000256" key="1">
    <source>
        <dbReference type="SAM" id="MobiDB-lite"/>
    </source>
</evidence>
<name>A0A9D4LJJ3_DREPO</name>
<organism evidence="2 3">
    <name type="scientific">Dreissena polymorpha</name>
    <name type="common">Zebra mussel</name>
    <name type="synonym">Mytilus polymorpha</name>
    <dbReference type="NCBI Taxonomy" id="45954"/>
    <lineage>
        <taxon>Eukaryota</taxon>
        <taxon>Metazoa</taxon>
        <taxon>Spiralia</taxon>
        <taxon>Lophotrochozoa</taxon>
        <taxon>Mollusca</taxon>
        <taxon>Bivalvia</taxon>
        <taxon>Autobranchia</taxon>
        <taxon>Heteroconchia</taxon>
        <taxon>Euheterodonta</taxon>
        <taxon>Imparidentia</taxon>
        <taxon>Neoheterodontei</taxon>
        <taxon>Myida</taxon>
        <taxon>Dreissenoidea</taxon>
        <taxon>Dreissenidae</taxon>
        <taxon>Dreissena</taxon>
    </lineage>
</organism>
<dbReference type="Proteomes" id="UP000828390">
    <property type="component" value="Unassembled WGS sequence"/>
</dbReference>
<evidence type="ECO:0000313" key="3">
    <source>
        <dbReference type="Proteomes" id="UP000828390"/>
    </source>
</evidence>
<protein>
    <submittedName>
        <fullName evidence="2">Uncharacterized protein</fullName>
    </submittedName>
</protein>
<evidence type="ECO:0000313" key="2">
    <source>
        <dbReference type="EMBL" id="KAH3859910.1"/>
    </source>
</evidence>
<sequence length="63" mass="6838">MLETLIVPAECSRNMSSRQKGNGHQLSHQGVDGLPSLIRGLQAHYVDAPQHSLGPVKNTYNAN</sequence>
<dbReference type="EMBL" id="JAIWYP010000003">
    <property type="protein sequence ID" value="KAH3859910.1"/>
    <property type="molecule type" value="Genomic_DNA"/>
</dbReference>